<comment type="catalytic activity">
    <reaction evidence="7 9">
        <text>N-(5-phospho-beta-D-ribosyl)anthranilate + diphosphate = 5-phospho-alpha-D-ribose 1-diphosphate + anthranilate</text>
        <dbReference type="Rhea" id="RHEA:11768"/>
        <dbReference type="ChEBI" id="CHEBI:16567"/>
        <dbReference type="ChEBI" id="CHEBI:18277"/>
        <dbReference type="ChEBI" id="CHEBI:33019"/>
        <dbReference type="ChEBI" id="CHEBI:58017"/>
        <dbReference type="EC" id="2.4.2.18"/>
    </reaction>
</comment>
<dbReference type="GO" id="GO:0004048">
    <property type="term" value="F:anthranilate phosphoribosyltransferase activity"/>
    <property type="evidence" value="ECO:0007669"/>
    <property type="project" value="UniProtKB-UniRule"/>
</dbReference>
<dbReference type="PANTHER" id="PTHR43285">
    <property type="entry name" value="ANTHRANILATE PHOSPHORIBOSYLTRANSFERASE"/>
    <property type="match status" value="1"/>
</dbReference>
<dbReference type="EC" id="2.4.2.18" evidence="9"/>
<evidence type="ECO:0000256" key="9">
    <source>
        <dbReference type="HAMAP-Rule" id="MF_00211"/>
    </source>
</evidence>
<protein>
    <recommendedName>
        <fullName evidence="9">Anthranilate phosphoribosyltransferase</fullName>
        <ecNumber evidence="9">2.4.2.18</ecNumber>
    </recommendedName>
</protein>
<evidence type="ECO:0000256" key="3">
    <source>
        <dbReference type="ARBA" id="ARBA00022676"/>
    </source>
</evidence>
<feature type="binding site" evidence="9">
    <location>
        <position position="165"/>
    </location>
    <ligand>
        <name>anthranilate</name>
        <dbReference type="ChEBI" id="CHEBI:16567"/>
        <label>2</label>
    </ligand>
</feature>
<keyword evidence="3 9" id="KW-0328">Glycosyltransferase</keyword>
<comment type="similarity">
    <text evidence="9">Belongs to the anthranilate phosphoribosyltransferase family.</text>
</comment>
<reference evidence="12 13" key="1">
    <citation type="submission" date="2016-09" db="EMBL/GenBank/DDBJ databases">
        <title>Genome sequence of Eubacterium angustum.</title>
        <authorList>
            <person name="Poehlein A."/>
            <person name="Daniel R."/>
        </authorList>
    </citation>
    <scope>NUCLEOTIDE SEQUENCE [LARGE SCALE GENOMIC DNA]</scope>
    <source>
        <strain evidence="12 13">DSM 1989</strain>
    </source>
</reference>
<comment type="caution">
    <text evidence="9">Lacks conserved residue(s) required for the propagation of feature annotation.</text>
</comment>
<dbReference type="EMBL" id="MKIE01000001">
    <property type="protein sequence ID" value="OHW63212.1"/>
    <property type="molecule type" value="Genomic_DNA"/>
</dbReference>
<evidence type="ECO:0000256" key="1">
    <source>
        <dbReference type="ARBA" id="ARBA00004907"/>
    </source>
</evidence>
<dbReference type="OrthoDB" id="9806430at2"/>
<feature type="binding site" evidence="9">
    <location>
        <position position="79"/>
    </location>
    <ligand>
        <name>anthranilate</name>
        <dbReference type="ChEBI" id="CHEBI:16567"/>
        <label>1</label>
    </ligand>
</feature>
<evidence type="ECO:0000256" key="6">
    <source>
        <dbReference type="ARBA" id="ARBA00023141"/>
    </source>
</evidence>
<feature type="binding site" evidence="9">
    <location>
        <position position="224"/>
    </location>
    <ligand>
        <name>Mg(2+)</name>
        <dbReference type="ChEBI" id="CHEBI:18420"/>
        <label>2</label>
    </ligand>
</feature>
<dbReference type="HAMAP" id="MF_00211">
    <property type="entry name" value="TrpD"/>
    <property type="match status" value="1"/>
</dbReference>
<dbReference type="Proteomes" id="UP000180254">
    <property type="component" value="Unassembled WGS sequence"/>
</dbReference>
<evidence type="ECO:0000256" key="7">
    <source>
        <dbReference type="ARBA" id="ARBA00052328"/>
    </source>
</evidence>
<evidence type="ECO:0000256" key="8">
    <source>
        <dbReference type="ARBA" id="ARBA00061188"/>
    </source>
</evidence>
<feature type="binding site" evidence="9">
    <location>
        <position position="225"/>
    </location>
    <ligand>
        <name>Mg(2+)</name>
        <dbReference type="ChEBI" id="CHEBI:18420"/>
        <label>2</label>
    </ligand>
</feature>
<keyword evidence="13" id="KW-1185">Reference proteome</keyword>
<dbReference type="Pfam" id="PF00591">
    <property type="entry name" value="Glycos_transf_3"/>
    <property type="match status" value="1"/>
</dbReference>
<dbReference type="PANTHER" id="PTHR43285:SF2">
    <property type="entry name" value="ANTHRANILATE PHOSPHORIBOSYLTRANSFERASE"/>
    <property type="match status" value="1"/>
</dbReference>
<dbReference type="Gene3D" id="1.20.970.10">
    <property type="entry name" value="Transferase, Pyrimidine Nucleoside Phosphorylase, Chain C"/>
    <property type="match status" value="1"/>
</dbReference>
<feature type="domain" description="Glycosyl transferase family 3" evidence="10">
    <location>
        <begin position="74"/>
        <end position="322"/>
    </location>
</feature>
<dbReference type="SUPFAM" id="SSF47648">
    <property type="entry name" value="Nucleoside phosphorylase/phosphoribosyltransferase N-terminal domain"/>
    <property type="match status" value="1"/>
</dbReference>
<dbReference type="Pfam" id="PF02885">
    <property type="entry name" value="Glycos_trans_3N"/>
    <property type="match status" value="1"/>
</dbReference>
<evidence type="ECO:0000256" key="2">
    <source>
        <dbReference type="ARBA" id="ARBA00022605"/>
    </source>
</evidence>
<dbReference type="InterPro" id="IPR036320">
    <property type="entry name" value="Glycosyl_Trfase_fam3_N_dom_sf"/>
</dbReference>
<dbReference type="InterPro" id="IPR000312">
    <property type="entry name" value="Glycosyl_Trfase_fam3"/>
</dbReference>
<dbReference type="InterPro" id="IPR035902">
    <property type="entry name" value="Nuc_phospho_transferase"/>
</dbReference>
<dbReference type="Gene3D" id="3.40.1030.10">
    <property type="entry name" value="Nucleoside phosphorylase/phosphoribosyltransferase catalytic domain"/>
    <property type="match status" value="1"/>
</dbReference>
<keyword evidence="5 9" id="KW-0822">Tryptophan biosynthesis</keyword>
<feature type="binding site" evidence="9">
    <location>
        <begin position="89"/>
        <end position="92"/>
    </location>
    <ligand>
        <name>5-phospho-alpha-D-ribose 1-diphosphate</name>
        <dbReference type="ChEBI" id="CHEBI:58017"/>
    </ligand>
</feature>
<dbReference type="GO" id="GO:0005829">
    <property type="term" value="C:cytosol"/>
    <property type="evidence" value="ECO:0007669"/>
    <property type="project" value="TreeGrafter"/>
</dbReference>
<keyword evidence="9" id="KW-0460">Magnesium</keyword>
<evidence type="ECO:0000259" key="11">
    <source>
        <dbReference type="Pfam" id="PF02885"/>
    </source>
</evidence>
<comment type="cofactor">
    <cofactor evidence="9">
        <name>Mg(2+)</name>
        <dbReference type="ChEBI" id="CHEBI:18420"/>
    </cofactor>
    <text evidence="9">Binds 2 magnesium ions per monomer.</text>
</comment>
<feature type="binding site" evidence="9">
    <location>
        <begin position="82"/>
        <end position="83"/>
    </location>
    <ligand>
        <name>5-phospho-alpha-D-ribose 1-diphosphate</name>
        <dbReference type="ChEBI" id="CHEBI:58017"/>
    </ligand>
</feature>
<dbReference type="STRING" id="39480.EUAN_00760"/>
<name>A0A1S1V9E5_9FIRM</name>
<organism evidence="12 13">
    <name type="scientific">Andreesenia angusta</name>
    <dbReference type="NCBI Taxonomy" id="39480"/>
    <lineage>
        <taxon>Bacteria</taxon>
        <taxon>Bacillati</taxon>
        <taxon>Bacillota</taxon>
        <taxon>Tissierellia</taxon>
        <taxon>Tissierellales</taxon>
        <taxon>Gottschalkiaceae</taxon>
        <taxon>Andreesenia</taxon>
    </lineage>
</organism>
<evidence type="ECO:0000259" key="10">
    <source>
        <dbReference type="Pfam" id="PF00591"/>
    </source>
</evidence>
<proteinExistence type="inferred from homology"/>
<feature type="binding site" evidence="9">
    <location>
        <position position="110"/>
    </location>
    <ligand>
        <name>anthranilate</name>
        <dbReference type="ChEBI" id="CHEBI:16567"/>
        <label>1</label>
    </ligand>
</feature>
<feature type="binding site" evidence="9">
    <location>
        <begin position="107"/>
        <end position="115"/>
    </location>
    <ligand>
        <name>5-phospho-alpha-D-ribose 1-diphosphate</name>
        <dbReference type="ChEBI" id="CHEBI:58017"/>
    </ligand>
</feature>
<feature type="binding site" evidence="9">
    <location>
        <position position="87"/>
    </location>
    <ligand>
        <name>5-phospho-alpha-D-ribose 1-diphosphate</name>
        <dbReference type="ChEBI" id="CHEBI:58017"/>
    </ligand>
</feature>
<feature type="binding site" evidence="9">
    <location>
        <position position="79"/>
    </location>
    <ligand>
        <name>5-phospho-alpha-D-ribose 1-diphosphate</name>
        <dbReference type="ChEBI" id="CHEBI:58017"/>
    </ligand>
</feature>
<feature type="binding site" evidence="9">
    <location>
        <position position="119"/>
    </location>
    <ligand>
        <name>5-phospho-alpha-D-ribose 1-diphosphate</name>
        <dbReference type="ChEBI" id="CHEBI:58017"/>
    </ligand>
</feature>
<evidence type="ECO:0000256" key="4">
    <source>
        <dbReference type="ARBA" id="ARBA00022679"/>
    </source>
</evidence>
<dbReference type="GO" id="GO:0000287">
    <property type="term" value="F:magnesium ion binding"/>
    <property type="evidence" value="ECO:0007669"/>
    <property type="project" value="UniProtKB-UniRule"/>
</dbReference>
<gene>
    <name evidence="9 12" type="primary">trpD</name>
    <name evidence="12" type="ORF">EUAN_00760</name>
</gene>
<dbReference type="SUPFAM" id="SSF52418">
    <property type="entry name" value="Nucleoside phosphorylase/phosphoribosyltransferase catalytic domain"/>
    <property type="match status" value="1"/>
</dbReference>
<dbReference type="AlphaFoldDB" id="A0A1S1V9E5"/>
<dbReference type="FunFam" id="3.40.1030.10:FF:000002">
    <property type="entry name" value="Anthranilate phosphoribosyltransferase"/>
    <property type="match status" value="1"/>
</dbReference>
<comment type="similarity">
    <text evidence="8">In the C-terminal section; belongs to the anthranilate phosphoribosyltransferase family.</text>
</comment>
<keyword evidence="4 9" id="KW-0808">Transferase</keyword>
<evidence type="ECO:0000313" key="12">
    <source>
        <dbReference type="EMBL" id="OHW63212.1"/>
    </source>
</evidence>
<dbReference type="UniPathway" id="UPA00035">
    <property type="reaction ID" value="UER00041"/>
</dbReference>
<comment type="function">
    <text evidence="9">Catalyzes the transfer of the phosphoribosyl group of 5-phosphorylribose-1-pyrophosphate (PRPP) to anthranilate to yield N-(5'-phosphoribosyl)-anthranilate (PRA).</text>
</comment>
<sequence>MFKKILSGILDGHKLSTEEAKALMNYMMKGELTESQISAILIALKMRGETPEEISGFVLAMREHAVRVAVDSYAIDTCGTGGDGKNTFNISTLVAIIASAGGVPVLKHGNKSVSSKSGSADVLREIGFDIEMTREEAEECFKQNDMAFLFAPNYHKSMKNVAGVRGELGIRTVFNILGPLINPAEVKGQVLGVFDPKLTGIMADVLKRTGTERAMIVHGSDGLDEITITGKTIVSELKDGEIINYEIDPRDYGIAFSPIESVVGGEAAENAGIMRSVLSGEQGPKRDIVLLNSAAALYIGKAAKDFGEGIEFAREIIDSGAAMEKLEKLIKYSGGLR</sequence>
<accession>A0A1S1V9E5</accession>
<comment type="subunit">
    <text evidence="9">Homodimer.</text>
</comment>
<evidence type="ECO:0000313" key="13">
    <source>
        <dbReference type="Proteomes" id="UP000180254"/>
    </source>
</evidence>
<dbReference type="GO" id="GO:0000162">
    <property type="term" value="P:L-tryptophan biosynthetic process"/>
    <property type="evidence" value="ECO:0007669"/>
    <property type="project" value="UniProtKB-UniRule"/>
</dbReference>
<comment type="pathway">
    <text evidence="1 9">Amino-acid biosynthesis; L-tryptophan biosynthesis; L-tryptophan from chorismate: step 2/5.</text>
</comment>
<keyword evidence="2 9" id="KW-0028">Amino-acid biosynthesis</keyword>
<feature type="domain" description="Glycosyl transferase family 3 N-terminal" evidence="11">
    <location>
        <begin position="4"/>
        <end position="65"/>
    </location>
</feature>
<feature type="binding site" evidence="9">
    <location>
        <position position="91"/>
    </location>
    <ligand>
        <name>Mg(2+)</name>
        <dbReference type="ChEBI" id="CHEBI:18420"/>
        <label>1</label>
    </ligand>
</feature>
<comment type="caution">
    <text evidence="12">The sequence shown here is derived from an EMBL/GenBank/DDBJ whole genome shotgun (WGS) entry which is preliminary data.</text>
</comment>
<keyword evidence="6 9" id="KW-0057">Aromatic amino acid biosynthesis</keyword>
<feature type="binding site" evidence="9">
    <location>
        <position position="225"/>
    </location>
    <ligand>
        <name>Mg(2+)</name>
        <dbReference type="ChEBI" id="CHEBI:18420"/>
        <label>1</label>
    </ligand>
</feature>
<keyword evidence="9" id="KW-0479">Metal-binding</keyword>
<dbReference type="InterPro" id="IPR005940">
    <property type="entry name" value="Anthranilate_Pribosyl_Tfrase"/>
</dbReference>
<dbReference type="NCBIfam" id="TIGR01245">
    <property type="entry name" value="trpD"/>
    <property type="match status" value="1"/>
</dbReference>
<evidence type="ECO:0000256" key="5">
    <source>
        <dbReference type="ARBA" id="ARBA00022822"/>
    </source>
</evidence>
<dbReference type="InterPro" id="IPR017459">
    <property type="entry name" value="Glycosyl_Trfase_fam3_N_dom"/>
</dbReference>
<dbReference type="RefSeq" id="WP_071060544.1">
    <property type="nucleotide sequence ID" value="NZ_MKIE01000001.1"/>
</dbReference>